<dbReference type="RefSeq" id="WP_028680743.1">
    <property type="nucleotide sequence ID" value="NZ_CAADPW010000246.1"/>
</dbReference>
<dbReference type="Gene3D" id="3.40.50.300">
    <property type="entry name" value="P-loop containing nucleotide triphosphate hydrolases"/>
    <property type="match status" value="1"/>
</dbReference>
<dbReference type="GO" id="GO:0016301">
    <property type="term" value="F:kinase activity"/>
    <property type="evidence" value="ECO:0007669"/>
    <property type="project" value="UniProtKB-KW"/>
</dbReference>
<evidence type="ECO:0000313" key="2">
    <source>
        <dbReference type="Proteomes" id="UP000433532"/>
    </source>
</evidence>
<dbReference type="EMBL" id="WOAD01000024">
    <property type="protein sequence ID" value="MUI37957.1"/>
    <property type="molecule type" value="Genomic_DNA"/>
</dbReference>
<protein>
    <submittedName>
        <fullName evidence="1">Deoxynucleotide monophosphate kinase</fullName>
    </submittedName>
</protein>
<accession>A0A844NQI1</accession>
<name>A0A844NQI1_PSEAI</name>
<dbReference type="Pfam" id="PF21448">
    <property type="entry name" value="DNMK"/>
    <property type="match status" value="2"/>
</dbReference>
<comment type="caution">
    <text evidence="1">The sequence shown here is derived from an EMBL/GenBank/DDBJ whole genome shotgun (WGS) entry which is preliminary data.</text>
</comment>
<keyword evidence="1" id="KW-0808">Transferase</keyword>
<dbReference type="KEGG" id="ppaa:B7D75_05770"/>
<dbReference type="AlphaFoldDB" id="A0A844NQI1"/>
<proteinExistence type="predicted"/>
<sequence>MKPFLIGLTGRARSGKDTAANYLAAQFGLLVYALASPLKLALLDMLNLPGSALEGPAKEQPLPWLGKSPRELMQLLGTEWGRNLVHPQLWLMLADMNLSNHLEAMPQAQGFVISDVRFDNEADWIRAKGGVVVHLHRQGAADVTAHSSELGITPGARDLFITNDGSLNDLYQTLDEVMALLQLRAKNAA</sequence>
<organism evidence="1 2">
    <name type="scientific">Pseudomonas aeruginosa</name>
    <dbReference type="NCBI Taxonomy" id="287"/>
    <lineage>
        <taxon>Bacteria</taxon>
        <taxon>Pseudomonadati</taxon>
        <taxon>Pseudomonadota</taxon>
        <taxon>Gammaproteobacteria</taxon>
        <taxon>Pseudomonadales</taxon>
        <taxon>Pseudomonadaceae</taxon>
        <taxon>Pseudomonas</taxon>
    </lineage>
</organism>
<dbReference type="SUPFAM" id="SSF52540">
    <property type="entry name" value="P-loop containing nucleoside triphosphate hydrolases"/>
    <property type="match status" value="1"/>
</dbReference>
<reference evidence="1 2" key="1">
    <citation type="submission" date="2019-11" db="EMBL/GenBank/DDBJ databases">
        <title>Genomes of ocular Pseudomonas aeruginosa isolates.</title>
        <authorList>
            <person name="Khan M."/>
            <person name="Rice S.A."/>
            <person name="Willcox M.D.P."/>
            <person name="Stapleton F."/>
        </authorList>
    </citation>
    <scope>NUCLEOTIDE SEQUENCE [LARGE SCALE GENOMIC DNA]</scope>
    <source>
        <strain evidence="1 2">PA221</strain>
    </source>
</reference>
<dbReference type="GeneID" id="77219647"/>
<keyword evidence="1" id="KW-0418">Kinase</keyword>
<dbReference type="InterPro" id="IPR027417">
    <property type="entry name" value="P-loop_NTPase"/>
</dbReference>
<dbReference type="Proteomes" id="UP000433532">
    <property type="component" value="Unassembled WGS sequence"/>
</dbReference>
<evidence type="ECO:0000313" key="1">
    <source>
        <dbReference type="EMBL" id="MUI37957.1"/>
    </source>
</evidence>
<gene>
    <name evidence="1" type="ORF">GNQ48_23410</name>
</gene>
<dbReference type="InterPro" id="IPR048444">
    <property type="entry name" value="DNMK"/>
</dbReference>